<dbReference type="GO" id="GO:0006428">
    <property type="term" value="P:isoleucyl-tRNA aminoacylation"/>
    <property type="evidence" value="ECO:0007669"/>
    <property type="project" value="TreeGrafter"/>
</dbReference>
<evidence type="ECO:0000256" key="3">
    <source>
        <dbReference type="ARBA" id="ARBA00022840"/>
    </source>
</evidence>
<comment type="caution">
    <text evidence="7">The sequence shown here is derived from an EMBL/GenBank/DDBJ whole genome shotgun (WGS) entry which is preliminary data.</text>
</comment>
<dbReference type="AlphaFoldDB" id="X1P5V5"/>
<evidence type="ECO:0000313" key="7">
    <source>
        <dbReference type="EMBL" id="GAI51687.1"/>
    </source>
</evidence>
<dbReference type="Gene3D" id="3.90.740.10">
    <property type="entry name" value="Valyl/Leucyl/Isoleucyl-tRNA synthetase, editing domain"/>
    <property type="match status" value="1"/>
</dbReference>
<keyword evidence="4" id="KW-0648">Protein biosynthesis</keyword>
<organism evidence="7">
    <name type="scientific">marine sediment metagenome</name>
    <dbReference type="NCBI Taxonomy" id="412755"/>
    <lineage>
        <taxon>unclassified sequences</taxon>
        <taxon>metagenomes</taxon>
        <taxon>ecological metagenomes</taxon>
    </lineage>
</organism>
<reference evidence="7" key="1">
    <citation type="journal article" date="2014" name="Front. Microbiol.">
        <title>High frequency of phylogenetically diverse reductive dehalogenase-homologous genes in deep subseafloor sedimentary metagenomes.</title>
        <authorList>
            <person name="Kawai M."/>
            <person name="Futagami T."/>
            <person name="Toyoda A."/>
            <person name="Takaki Y."/>
            <person name="Nishi S."/>
            <person name="Hori S."/>
            <person name="Arai W."/>
            <person name="Tsubouchi T."/>
            <person name="Morono Y."/>
            <person name="Uchiyama I."/>
            <person name="Ito T."/>
            <person name="Fujiyama A."/>
            <person name="Inagaki F."/>
            <person name="Takami H."/>
        </authorList>
    </citation>
    <scope>NUCLEOTIDE SEQUENCE</scope>
    <source>
        <strain evidence="7">Expedition CK06-06</strain>
    </source>
</reference>
<gene>
    <name evidence="7" type="ORF">S06H3_58031</name>
</gene>
<protein>
    <recommendedName>
        <fullName evidence="6">Aminoacyl-tRNA synthetase class Ia domain-containing protein</fullName>
    </recommendedName>
</protein>
<evidence type="ECO:0000256" key="1">
    <source>
        <dbReference type="ARBA" id="ARBA00022598"/>
    </source>
</evidence>
<evidence type="ECO:0000256" key="4">
    <source>
        <dbReference type="ARBA" id="ARBA00022917"/>
    </source>
</evidence>
<evidence type="ECO:0000256" key="2">
    <source>
        <dbReference type="ARBA" id="ARBA00022741"/>
    </source>
</evidence>
<dbReference type="EMBL" id="BARV01037527">
    <property type="protein sequence ID" value="GAI51687.1"/>
    <property type="molecule type" value="Genomic_DNA"/>
</dbReference>
<name>X1P5V5_9ZZZZ</name>
<dbReference type="GO" id="GO:0004822">
    <property type="term" value="F:isoleucine-tRNA ligase activity"/>
    <property type="evidence" value="ECO:0007669"/>
    <property type="project" value="InterPro"/>
</dbReference>
<keyword evidence="2" id="KW-0547">Nucleotide-binding</keyword>
<dbReference type="InterPro" id="IPR002300">
    <property type="entry name" value="aa-tRNA-synth_Ia"/>
</dbReference>
<feature type="non-terminal residue" evidence="7">
    <location>
        <position position="217"/>
    </location>
</feature>
<dbReference type="PANTHER" id="PTHR42780:SF1">
    <property type="entry name" value="ISOLEUCINE--TRNA LIGASE, CYTOPLASMIC"/>
    <property type="match status" value="1"/>
</dbReference>
<feature type="domain" description="Aminoacyl-tRNA synthetase class Ia" evidence="6">
    <location>
        <begin position="2"/>
        <end position="113"/>
    </location>
</feature>
<dbReference type="GO" id="GO:0005524">
    <property type="term" value="F:ATP binding"/>
    <property type="evidence" value="ECO:0007669"/>
    <property type="project" value="UniProtKB-KW"/>
</dbReference>
<keyword evidence="5" id="KW-0030">Aminoacyl-tRNA synthetase</keyword>
<dbReference type="SUPFAM" id="SSF52374">
    <property type="entry name" value="Nucleotidylyl transferase"/>
    <property type="match status" value="1"/>
</dbReference>
<proteinExistence type="predicted"/>
<dbReference type="SUPFAM" id="SSF50677">
    <property type="entry name" value="ValRS/IleRS/LeuRS editing domain"/>
    <property type="match status" value="1"/>
</dbReference>
<keyword evidence="1" id="KW-0436">Ligase</keyword>
<dbReference type="GO" id="GO:0002161">
    <property type="term" value="F:aminoacyl-tRNA deacylase activity"/>
    <property type="evidence" value="ECO:0007669"/>
    <property type="project" value="InterPro"/>
</dbReference>
<evidence type="ECO:0000256" key="5">
    <source>
        <dbReference type="ARBA" id="ARBA00023146"/>
    </source>
</evidence>
<keyword evidence="3" id="KW-0067">ATP-binding</keyword>
<dbReference type="InterPro" id="IPR009008">
    <property type="entry name" value="Val/Leu/Ile-tRNA-synth_edit"/>
</dbReference>
<dbReference type="InterPro" id="IPR023586">
    <property type="entry name" value="Ile-tRNA-ligase_type2"/>
</dbReference>
<evidence type="ECO:0000259" key="6">
    <source>
        <dbReference type="Pfam" id="PF00133"/>
    </source>
</evidence>
<dbReference type="Pfam" id="PF00133">
    <property type="entry name" value="tRNA-synt_1"/>
    <property type="match status" value="1"/>
</dbReference>
<sequence length="217" mass="24474">TLYDKGLIYEGTRVLAYCSRCETPLSNFETRIDNSTRPKQDPSVTVLFKLKDSGKLPENTSLLVWTTTPWTLPSNLAIAVGANINYTLYREGESHYIIAEERTDAYKKQLQNAEKVKTLKGKELVGLGYIPLFDYFSSTPDAFVILSGDFVSTEDGTGIVHIAPGFGEDDQKICDANNIPTITPVDYQGKFDERVPDYHGKLVFDTNKEIIKRLNYW</sequence>
<feature type="non-terminal residue" evidence="7">
    <location>
        <position position="1"/>
    </location>
</feature>
<accession>X1P5V5</accession>
<dbReference type="PANTHER" id="PTHR42780">
    <property type="entry name" value="SOLEUCYL-TRNA SYNTHETASE"/>
    <property type="match status" value="1"/>
</dbReference>